<protein>
    <submittedName>
        <fullName evidence="1">Uncharacterized protein</fullName>
    </submittedName>
</protein>
<sequence length="75" mass="8576">MKVIEAVSKHLRMCFRVSPLVGTLVSGHQSCRFIRRKRSAAGTALGFTARKTVDKIDIQITKKVPRMAWRRVSRH</sequence>
<evidence type="ECO:0000313" key="1">
    <source>
        <dbReference type="EMBL" id="KAK8399893.1"/>
    </source>
</evidence>
<dbReference type="Proteomes" id="UP001487740">
    <property type="component" value="Unassembled WGS sequence"/>
</dbReference>
<accession>A0AAW0UL03</accession>
<comment type="caution">
    <text evidence="1">The sequence shown here is derived from an EMBL/GenBank/DDBJ whole genome shotgun (WGS) entry which is preliminary data.</text>
</comment>
<keyword evidence="2" id="KW-1185">Reference proteome</keyword>
<proteinExistence type="predicted"/>
<evidence type="ECO:0000313" key="2">
    <source>
        <dbReference type="Proteomes" id="UP001487740"/>
    </source>
</evidence>
<name>A0AAW0UL03_SCYPA</name>
<reference evidence="1 2" key="1">
    <citation type="submission" date="2023-03" db="EMBL/GenBank/DDBJ databases">
        <title>High-quality genome of Scylla paramamosain provides insights in environmental adaptation.</title>
        <authorList>
            <person name="Zhang L."/>
        </authorList>
    </citation>
    <scope>NUCLEOTIDE SEQUENCE [LARGE SCALE GENOMIC DNA]</scope>
    <source>
        <strain evidence="1">LZ_2023a</strain>
        <tissue evidence="1">Muscle</tissue>
    </source>
</reference>
<dbReference type="EMBL" id="JARAKH010000010">
    <property type="protein sequence ID" value="KAK8399893.1"/>
    <property type="molecule type" value="Genomic_DNA"/>
</dbReference>
<gene>
    <name evidence="1" type="ORF">O3P69_002943</name>
</gene>
<dbReference type="AlphaFoldDB" id="A0AAW0UL03"/>
<organism evidence="1 2">
    <name type="scientific">Scylla paramamosain</name>
    <name type="common">Mud crab</name>
    <dbReference type="NCBI Taxonomy" id="85552"/>
    <lineage>
        <taxon>Eukaryota</taxon>
        <taxon>Metazoa</taxon>
        <taxon>Ecdysozoa</taxon>
        <taxon>Arthropoda</taxon>
        <taxon>Crustacea</taxon>
        <taxon>Multicrustacea</taxon>
        <taxon>Malacostraca</taxon>
        <taxon>Eumalacostraca</taxon>
        <taxon>Eucarida</taxon>
        <taxon>Decapoda</taxon>
        <taxon>Pleocyemata</taxon>
        <taxon>Brachyura</taxon>
        <taxon>Eubrachyura</taxon>
        <taxon>Portunoidea</taxon>
        <taxon>Portunidae</taxon>
        <taxon>Portuninae</taxon>
        <taxon>Scylla</taxon>
    </lineage>
</organism>